<feature type="domain" description="SWIM-type" evidence="4">
    <location>
        <begin position="34"/>
        <end position="68"/>
    </location>
</feature>
<organism evidence="5 6">
    <name type="scientific">Gigaspora rosea</name>
    <dbReference type="NCBI Taxonomy" id="44941"/>
    <lineage>
        <taxon>Eukaryota</taxon>
        <taxon>Fungi</taxon>
        <taxon>Fungi incertae sedis</taxon>
        <taxon>Mucoromycota</taxon>
        <taxon>Glomeromycotina</taxon>
        <taxon>Glomeromycetes</taxon>
        <taxon>Diversisporales</taxon>
        <taxon>Gigasporaceae</taxon>
        <taxon>Gigaspora</taxon>
    </lineage>
</organism>
<keyword evidence="1" id="KW-0479">Metal-binding</keyword>
<reference evidence="5 6" key="1">
    <citation type="submission" date="2018-06" db="EMBL/GenBank/DDBJ databases">
        <title>Comparative genomics reveals the genomic features of Rhizophagus irregularis, R. cerebriforme, R. diaphanum and Gigaspora rosea, and their symbiotic lifestyle signature.</title>
        <authorList>
            <person name="Morin E."/>
            <person name="San Clemente H."/>
            <person name="Chen E.C.H."/>
            <person name="De La Providencia I."/>
            <person name="Hainaut M."/>
            <person name="Kuo A."/>
            <person name="Kohler A."/>
            <person name="Murat C."/>
            <person name="Tang N."/>
            <person name="Roy S."/>
            <person name="Loubradou J."/>
            <person name="Henrissat B."/>
            <person name="Grigoriev I.V."/>
            <person name="Corradi N."/>
            <person name="Roux C."/>
            <person name="Martin F.M."/>
        </authorList>
    </citation>
    <scope>NUCLEOTIDE SEQUENCE [LARGE SCALE GENOMIC DNA]</scope>
    <source>
        <strain evidence="5 6">DAOM 194757</strain>
    </source>
</reference>
<evidence type="ECO:0000313" key="5">
    <source>
        <dbReference type="EMBL" id="RIB24697.1"/>
    </source>
</evidence>
<sequence>MQISITYMLENIDINEIEEIWAISIITASTFCHFVILLSDKTYACSCLGLINRGIVCRHFFQVMLCSHIAAFHITYIHKIWYKDIHSDLQKEPYYIAARVNKNYPQNQPTEFTRSNINRLFTPIADFWDKRKENVNERKLYGELWGVAQNITQKAVQLHRQDVLEKLQSLLTEIQEDELANSPVDNGNEEEVDTYSNSLDDNEECEECEDNNSLADMPLQNPKKRKAKGCPKSSKQIKRSEELKPAKRLNQCGNCGEYGHYRPKCSKK</sequence>
<evidence type="ECO:0000256" key="1">
    <source>
        <dbReference type="PROSITE-ProRule" id="PRU00047"/>
    </source>
</evidence>
<dbReference type="GO" id="GO:0003676">
    <property type="term" value="F:nucleic acid binding"/>
    <property type="evidence" value="ECO:0007669"/>
    <property type="project" value="InterPro"/>
</dbReference>
<dbReference type="Proteomes" id="UP000266673">
    <property type="component" value="Unassembled WGS sequence"/>
</dbReference>
<accession>A0A397VTN0</accession>
<keyword evidence="6" id="KW-1185">Reference proteome</keyword>
<feature type="region of interest" description="Disordered" evidence="2">
    <location>
        <begin position="178"/>
        <end position="243"/>
    </location>
</feature>
<feature type="compositionally biased region" description="Acidic residues" evidence="2">
    <location>
        <begin position="200"/>
        <end position="210"/>
    </location>
</feature>
<dbReference type="EMBL" id="QKWP01000205">
    <property type="protein sequence ID" value="RIB24697.1"/>
    <property type="molecule type" value="Genomic_DNA"/>
</dbReference>
<dbReference type="InterPro" id="IPR001878">
    <property type="entry name" value="Znf_CCHC"/>
</dbReference>
<keyword evidence="1" id="KW-0862">Zinc</keyword>
<gene>
    <name evidence="5" type="ORF">C2G38_2031663</name>
</gene>
<name>A0A397VTN0_9GLOM</name>
<dbReference type="OrthoDB" id="2409725at2759"/>
<evidence type="ECO:0000259" key="3">
    <source>
        <dbReference type="PROSITE" id="PS50158"/>
    </source>
</evidence>
<proteinExistence type="predicted"/>
<dbReference type="InterPro" id="IPR007527">
    <property type="entry name" value="Znf_SWIM"/>
</dbReference>
<dbReference type="GO" id="GO:0008270">
    <property type="term" value="F:zinc ion binding"/>
    <property type="evidence" value="ECO:0007669"/>
    <property type="project" value="UniProtKB-KW"/>
</dbReference>
<dbReference type="STRING" id="44941.A0A397VTN0"/>
<protein>
    <recommendedName>
        <fullName evidence="7">SWIM-type domain-containing protein</fullName>
    </recommendedName>
</protein>
<comment type="caution">
    <text evidence="5">The sequence shown here is derived from an EMBL/GenBank/DDBJ whole genome shotgun (WGS) entry which is preliminary data.</text>
</comment>
<evidence type="ECO:0000256" key="2">
    <source>
        <dbReference type="SAM" id="MobiDB-lite"/>
    </source>
</evidence>
<evidence type="ECO:0008006" key="7">
    <source>
        <dbReference type="Google" id="ProtNLM"/>
    </source>
</evidence>
<dbReference type="AlphaFoldDB" id="A0A397VTN0"/>
<keyword evidence="1" id="KW-0863">Zinc-finger</keyword>
<dbReference type="PROSITE" id="PS50966">
    <property type="entry name" value="ZF_SWIM"/>
    <property type="match status" value="1"/>
</dbReference>
<feature type="domain" description="CCHC-type" evidence="3">
    <location>
        <begin position="252"/>
        <end position="267"/>
    </location>
</feature>
<dbReference type="PROSITE" id="PS50158">
    <property type="entry name" value="ZF_CCHC"/>
    <property type="match status" value="1"/>
</dbReference>
<evidence type="ECO:0000259" key="4">
    <source>
        <dbReference type="PROSITE" id="PS50966"/>
    </source>
</evidence>
<evidence type="ECO:0000313" key="6">
    <source>
        <dbReference type="Proteomes" id="UP000266673"/>
    </source>
</evidence>